<dbReference type="GO" id="GO:0000105">
    <property type="term" value="P:L-histidine biosynthetic process"/>
    <property type="evidence" value="ECO:0007669"/>
    <property type="project" value="UniProtKB-UniRule"/>
</dbReference>
<comment type="caution">
    <text evidence="13">The sequence shown here is derived from an EMBL/GenBank/DDBJ whole genome shotgun (WGS) entry which is preliminary data.</text>
</comment>
<dbReference type="Gene3D" id="3.40.640.10">
    <property type="entry name" value="Type I PLP-dependent aspartate aminotransferase-like (Major domain)"/>
    <property type="match status" value="1"/>
</dbReference>
<dbReference type="EMBL" id="JBOK01000004">
    <property type="protein sequence ID" value="EXU80977.1"/>
    <property type="molecule type" value="Genomic_DNA"/>
</dbReference>
<gene>
    <name evidence="11" type="primary">hisC</name>
    <name evidence="13" type="ORF">AX13_12690</name>
</gene>
<dbReference type="AlphaFoldDB" id="A0A014QCP0"/>
<accession>A0A014QCP0</accession>
<dbReference type="PATRIC" id="fig|1457173.3.peg.863"/>
<dbReference type="PANTHER" id="PTHR42885">
    <property type="entry name" value="HISTIDINOL-PHOSPHATE AMINOTRANSFERASE-RELATED"/>
    <property type="match status" value="1"/>
</dbReference>
<feature type="domain" description="Aminotransferase class I/classII large" evidence="12">
    <location>
        <begin position="44"/>
        <end position="367"/>
    </location>
</feature>
<evidence type="ECO:0000313" key="14">
    <source>
        <dbReference type="Proteomes" id="UP000020766"/>
    </source>
</evidence>
<keyword evidence="9 11" id="KW-0368">Histidine biosynthesis</keyword>
<dbReference type="Proteomes" id="UP000020766">
    <property type="component" value="Unassembled WGS sequence"/>
</dbReference>
<comment type="subunit">
    <text evidence="4 11">Homodimer.</text>
</comment>
<dbReference type="Pfam" id="PF00155">
    <property type="entry name" value="Aminotran_1_2"/>
    <property type="match status" value="1"/>
</dbReference>
<evidence type="ECO:0000256" key="9">
    <source>
        <dbReference type="ARBA" id="ARBA00023102"/>
    </source>
</evidence>
<dbReference type="InterPro" id="IPR004839">
    <property type="entry name" value="Aminotransferase_I/II_large"/>
</dbReference>
<dbReference type="GO" id="GO:0030170">
    <property type="term" value="F:pyridoxal phosphate binding"/>
    <property type="evidence" value="ECO:0007669"/>
    <property type="project" value="InterPro"/>
</dbReference>
<name>A0A014QCP0_9BURK</name>
<feature type="modified residue" description="N6-(pyridoxal phosphate)lysine" evidence="11">
    <location>
        <position position="233"/>
    </location>
</feature>
<evidence type="ECO:0000256" key="6">
    <source>
        <dbReference type="ARBA" id="ARBA00022605"/>
    </source>
</evidence>
<evidence type="ECO:0000256" key="11">
    <source>
        <dbReference type="HAMAP-Rule" id="MF_01023"/>
    </source>
</evidence>
<organism evidence="13 14">
    <name type="scientific">Comamonas aquatica DA1877</name>
    <dbReference type="NCBI Taxonomy" id="1457173"/>
    <lineage>
        <taxon>Bacteria</taxon>
        <taxon>Pseudomonadati</taxon>
        <taxon>Pseudomonadota</taxon>
        <taxon>Betaproteobacteria</taxon>
        <taxon>Burkholderiales</taxon>
        <taxon>Comamonadaceae</taxon>
        <taxon>Comamonas</taxon>
    </lineage>
</organism>
<evidence type="ECO:0000256" key="4">
    <source>
        <dbReference type="ARBA" id="ARBA00011738"/>
    </source>
</evidence>
<dbReference type="GO" id="GO:0004400">
    <property type="term" value="F:histidinol-phosphate transaminase activity"/>
    <property type="evidence" value="ECO:0007669"/>
    <property type="project" value="UniProtKB-UniRule"/>
</dbReference>
<dbReference type="EC" id="2.6.1.9" evidence="11"/>
<evidence type="ECO:0000256" key="3">
    <source>
        <dbReference type="ARBA" id="ARBA00007970"/>
    </source>
</evidence>
<evidence type="ECO:0000259" key="12">
    <source>
        <dbReference type="Pfam" id="PF00155"/>
    </source>
</evidence>
<evidence type="ECO:0000256" key="2">
    <source>
        <dbReference type="ARBA" id="ARBA00005011"/>
    </source>
</evidence>
<evidence type="ECO:0000313" key="13">
    <source>
        <dbReference type="EMBL" id="EXU80977.1"/>
    </source>
</evidence>
<dbReference type="InterPro" id="IPR015422">
    <property type="entry name" value="PyrdxlP-dep_Trfase_small"/>
</dbReference>
<keyword evidence="6 11" id="KW-0028">Amino-acid biosynthesis</keyword>
<dbReference type="CDD" id="cd00609">
    <property type="entry name" value="AAT_like"/>
    <property type="match status" value="1"/>
</dbReference>
<evidence type="ECO:0000256" key="7">
    <source>
        <dbReference type="ARBA" id="ARBA00022679"/>
    </source>
</evidence>
<comment type="cofactor">
    <cofactor evidence="1 11">
        <name>pyridoxal 5'-phosphate</name>
        <dbReference type="ChEBI" id="CHEBI:597326"/>
    </cofactor>
</comment>
<evidence type="ECO:0000256" key="8">
    <source>
        <dbReference type="ARBA" id="ARBA00022898"/>
    </source>
</evidence>
<evidence type="ECO:0000256" key="10">
    <source>
        <dbReference type="ARBA" id="ARBA00047481"/>
    </source>
</evidence>
<proteinExistence type="inferred from homology"/>
<dbReference type="SUPFAM" id="SSF53383">
    <property type="entry name" value="PLP-dependent transferases"/>
    <property type="match status" value="1"/>
</dbReference>
<protein>
    <recommendedName>
        <fullName evidence="11">Histidinol-phosphate aminotransferase</fullName>
        <ecNumber evidence="11">2.6.1.9</ecNumber>
    </recommendedName>
    <alternativeName>
        <fullName evidence="11">Imidazole acetol-phosphate transaminase</fullName>
    </alternativeName>
</protein>
<comment type="pathway">
    <text evidence="2 11">Amino-acid biosynthesis; L-histidine biosynthesis; L-histidine from 5-phospho-alpha-D-ribose 1-diphosphate: step 7/9.</text>
</comment>
<dbReference type="PANTHER" id="PTHR42885:SF2">
    <property type="entry name" value="HISTIDINOL-PHOSPHATE AMINOTRANSFERASE"/>
    <property type="match status" value="1"/>
</dbReference>
<dbReference type="Gene3D" id="3.90.1150.10">
    <property type="entry name" value="Aspartate Aminotransferase, domain 1"/>
    <property type="match status" value="1"/>
</dbReference>
<keyword evidence="5 11" id="KW-0032">Aminotransferase</keyword>
<keyword evidence="8 11" id="KW-0663">Pyridoxal phosphate</keyword>
<dbReference type="UniPathway" id="UPA00031">
    <property type="reaction ID" value="UER00012"/>
</dbReference>
<keyword evidence="14" id="KW-1185">Reference proteome</keyword>
<dbReference type="STRING" id="225991.MA05_16580"/>
<keyword evidence="7 11" id="KW-0808">Transferase</keyword>
<dbReference type="HAMAP" id="MF_01023">
    <property type="entry name" value="HisC_aminotrans_2"/>
    <property type="match status" value="1"/>
</dbReference>
<evidence type="ECO:0000256" key="1">
    <source>
        <dbReference type="ARBA" id="ARBA00001933"/>
    </source>
</evidence>
<sequence length="372" mass="40020">MTVPETQQRAMQRIRADVRAMSAYHVQPAQGLLKMDTMENPFRLPAALQQALGARLGALEINRYPGERLDVLKQMLADYAGAPAGSAVLLGNGSDEIITLLALATAQPTAGGRATMLAPMPGFVMYPLSAQLQGLDFVGVNLTPDFELDLPAMQAAIAQHRPAITYIAYPNNPTATLWPEDQVQAVIDAVGAIGGLVVMDEAYQPFASRSWIRNMQADPARNAHVLLMRTLSKFGLAGARLGYLIGPVALVNELDKVRPPYNISVLNCETAIFALEHAALYAEQAAAIRAERQPLIDALTALEGVDKVWPSEANMVLLRVRDAAAAQAAMKARGVLVKNVSAMHPLLANCLRLTVGTREENAQMLAALKESL</sequence>
<comment type="catalytic activity">
    <reaction evidence="10 11">
        <text>L-histidinol phosphate + 2-oxoglutarate = 3-(imidazol-4-yl)-2-oxopropyl phosphate + L-glutamate</text>
        <dbReference type="Rhea" id="RHEA:23744"/>
        <dbReference type="ChEBI" id="CHEBI:16810"/>
        <dbReference type="ChEBI" id="CHEBI:29985"/>
        <dbReference type="ChEBI" id="CHEBI:57766"/>
        <dbReference type="ChEBI" id="CHEBI:57980"/>
        <dbReference type="EC" id="2.6.1.9"/>
    </reaction>
</comment>
<evidence type="ECO:0000256" key="5">
    <source>
        <dbReference type="ARBA" id="ARBA00022576"/>
    </source>
</evidence>
<dbReference type="RefSeq" id="WP_043379855.1">
    <property type="nucleotide sequence ID" value="NZ_JBOK01000004.1"/>
</dbReference>
<comment type="similarity">
    <text evidence="3 11">Belongs to the class-II pyridoxal-phosphate-dependent aminotransferase family. Histidinol-phosphate aminotransferase subfamily.</text>
</comment>
<dbReference type="NCBIfam" id="TIGR01141">
    <property type="entry name" value="hisC"/>
    <property type="match status" value="1"/>
</dbReference>
<dbReference type="InterPro" id="IPR005861">
    <property type="entry name" value="HisP_aminotrans"/>
</dbReference>
<dbReference type="InterPro" id="IPR015424">
    <property type="entry name" value="PyrdxlP-dep_Trfase"/>
</dbReference>
<reference evidence="13 14" key="1">
    <citation type="submission" date="2014-01" db="EMBL/GenBank/DDBJ databases">
        <title>Interspecies Systems Biology Uncovers Metabolites Affecting C. elegans Gene Expression and Life History Traits.</title>
        <authorList>
            <person name="Watson E."/>
            <person name="Macneil L.T."/>
            <person name="Ritter A.D."/>
            <person name="Yilmaz L.S."/>
            <person name="Rosebrock A.P."/>
            <person name="Caudy A.A."/>
            <person name="Walhout A.J."/>
        </authorList>
    </citation>
    <scope>NUCLEOTIDE SEQUENCE [LARGE SCALE GENOMIC DNA]</scope>
    <source>
        <strain evidence="13 14">DA1877</strain>
    </source>
</reference>
<dbReference type="InterPro" id="IPR015421">
    <property type="entry name" value="PyrdxlP-dep_Trfase_major"/>
</dbReference>